<keyword evidence="4" id="KW-1185">Reference proteome</keyword>
<dbReference type="RefSeq" id="WP_028373058.1">
    <property type="nucleotide sequence ID" value="NZ_CAAAJD010000009.1"/>
</dbReference>
<sequence length="392" mass="43626">MSKKIHLTRVARVSTVPLFIFTLLRTQVEAIRDSGASVTIITSPDDAIDSFKPIDNCQFKPVLIEREIRLFSDIFSLINLVKLFRAEKFDIVHSNTPKAGLLCAIAARLAGVPIRVHTFTGQTWVTMRGLKKSLLKFCDKLISTLTTCCYADSPSQRDFLVANKIVKPEKIAVLGSGSLAGVDIGRFNRANFPGRERKQIRETANVREGDLVLLFMGRVTKEKGIFELIDAFVQLLKVKSDVVLLVAGPFEQGIEQEIREYSKRCIDKMNFLGFCSEPEKLIAIADILCLPSYREGFGNVVIEAAAMGVPAVGTRIYGLTDAIIDGETGLLVEPKNVAELTNALHTLVSNDELRIRMGKNAWLRAVNEFDSKKLGALVVHEYEKLLEQMNIR</sequence>
<dbReference type="Gene3D" id="3.40.50.2000">
    <property type="entry name" value="Glycogen Phosphorylase B"/>
    <property type="match status" value="2"/>
</dbReference>
<dbReference type="PANTHER" id="PTHR12526:SF630">
    <property type="entry name" value="GLYCOSYLTRANSFERASE"/>
    <property type="match status" value="1"/>
</dbReference>
<dbReference type="AlphaFoldDB" id="A0A0W0VVP1"/>
<proteinExistence type="predicted"/>
<dbReference type="GO" id="GO:0016757">
    <property type="term" value="F:glycosyltransferase activity"/>
    <property type="evidence" value="ECO:0007669"/>
    <property type="project" value="InterPro"/>
</dbReference>
<dbReference type="InterPro" id="IPR028098">
    <property type="entry name" value="Glyco_trans_4-like_N"/>
</dbReference>
<evidence type="ECO:0000313" key="3">
    <source>
        <dbReference type="EMBL" id="KTD24352.1"/>
    </source>
</evidence>
<dbReference type="Proteomes" id="UP000054869">
    <property type="component" value="Unassembled WGS sequence"/>
</dbReference>
<feature type="domain" description="Glycosyltransferase subfamily 4-like N-terminal" evidence="2">
    <location>
        <begin position="25"/>
        <end position="176"/>
    </location>
</feature>
<dbReference type="SUPFAM" id="SSF53756">
    <property type="entry name" value="UDP-Glycosyltransferase/glycogen phosphorylase"/>
    <property type="match status" value="1"/>
</dbReference>
<name>A0A0W0VVP1_9GAMM</name>
<evidence type="ECO:0000313" key="4">
    <source>
        <dbReference type="Proteomes" id="UP000054869"/>
    </source>
</evidence>
<gene>
    <name evidence="3" type="ORF">Llan_0491</name>
</gene>
<dbReference type="OrthoDB" id="4611853at2"/>
<dbReference type="InterPro" id="IPR001296">
    <property type="entry name" value="Glyco_trans_1"/>
</dbReference>
<dbReference type="PATRIC" id="fig|45067.4.peg.516"/>
<keyword evidence="3" id="KW-0808">Transferase</keyword>
<comment type="caution">
    <text evidence="3">The sequence shown here is derived from an EMBL/GenBank/DDBJ whole genome shotgun (WGS) entry which is preliminary data.</text>
</comment>
<dbReference type="CDD" id="cd03808">
    <property type="entry name" value="GT4_CapM-like"/>
    <property type="match status" value="1"/>
</dbReference>
<dbReference type="eggNOG" id="COG0438">
    <property type="taxonomic scope" value="Bacteria"/>
</dbReference>
<dbReference type="Pfam" id="PF00534">
    <property type="entry name" value="Glycos_transf_1"/>
    <property type="match status" value="1"/>
</dbReference>
<accession>A0A0W0VVP1</accession>
<dbReference type="STRING" id="45067.Llan_0491"/>
<evidence type="ECO:0000259" key="2">
    <source>
        <dbReference type="Pfam" id="PF13579"/>
    </source>
</evidence>
<dbReference type="EMBL" id="LNYI01000010">
    <property type="protein sequence ID" value="KTD24352.1"/>
    <property type="molecule type" value="Genomic_DNA"/>
</dbReference>
<protein>
    <submittedName>
        <fullName evidence="3">Glycosyl transferase, group 1</fullName>
    </submittedName>
</protein>
<organism evidence="3 4">
    <name type="scientific">Legionella lansingensis</name>
    <dbReference type="NCBI Taxonomy" id="45067"/>
    <lineage>
        <taxon>Bacteria</taxon>
        <taxon>Pseudomonadati</taxon>
        <taxon>Pseudomonadota</taxon>
        <taxon>Gammaproteobacteria</taxon>
        <taxon>Legionellales</taxon>
        <taxon>Legionellaceae</taxon>
        <taxon>Legionella</taxon>
    </lineage>
</organism>
<dbReference type="PANTHER" id="PTHR12526">
    <property type="entry name" value="GLYCOSYLTRANSFERASE"/>
    <property type="match status" value="1"/>
</dbReference>
<dbReference type="Pfam" id="PF13579">
    <property type="entry name" value="Glyco_trans_4_4"/>
    <property type="match status" value="1"/>
</dbReference>
<evidence type="ECO:0000259" key="1">
    <source>
        <dbReference type="Pfam" id="PF00534"/>
    </source>
</evidence>
<reference evidence="3 4" key="1">
    <citation type="submission" date="2015-11" db="EMBL/GenBank/DDBJ databases">
        <title>Genomic analysis of 38 Legionella species identifies large and diverse effector repertoires.</title>
        <authorList>
            <person name="Burstein D."/>
            <person name="Amaro F."/>
            <person name="Zusman T."/>
            <person name="Lifshitz Z."/>
            <person name="Cohen O."/>
            <person name="Gilbert J.A."/>
            <person name="Pupko T."/>
            <person name="Shuman H.A."/>
            <person name="Segal G."/>
        </authorList>
    </citation>
    <scope>NUCLEOTIDE SEQUENCE [LARGE SCALE GENOMIC DNA]</scope>
    <source>
        <strain evidence="3 4">ATCC 49751</strain>
    </source>
</reference>
<feature type="domain" description="Glycosyl transferase family 1" evidence="1">
    <location>
        <begin position="197"/>
        <end position="361"/>
    </location>
</feature>
<dbReference type="GO" id="GO:1901135">
    <property type="term" value="P:carbohydrate derivative metabolic process"/>
    <property type="evidence" value="ECO:0007669"/>
    <property type="project" value="UniProtKB-ARBA"/>
</dbReference>